<name>A0A1M7ZHI3_9BACT</name>
<organism evidence="1 2">
    <name type="scientific">Algoriphagus zhangzhouensis</name>
    <dbReference type="NCBI Taxonomy" id="1073327"/>
    <lineage>
        <taxon>Bacteria</taxon>
        <taxon>Pseudomonadati</taxon>
        <taxon>Bacteroidota</taxon>
        <taxon>Cytophagia</taxon>
        <taxon>Cytophagales</taxon>
        <taxon>Cyclobacteriaceae</taxon>
        <taxon>Algoriphagus</taxon>
    </lineage>
</organism>
<evidence type="ECO:0000313" key="1">
    <source>
        <dbReference type="EMBL" id="SHO64370.1"/>
    </source>
</evidence>
<protein>
    <submittedName>
        <fullName evidence="1">Uncharacterized protein</fullName>
    </submittedName>
</protein>
<keyword evidence="2" id="KW-1185">Reference proteome</keyword>
<dbReference type="AlphaFoldDB" id="A0A1M7ZHI3"/>
<dbReference type="RefSeq" id="WP_073573014.1">
    <property type="nucleotide sequence ID" value="NZ_FRXN01000005.1"/>
</dbReference>
<sequence>MYKLLRAGIILSILFLSIHHVNGQGAQKIFNPIYQDYFDSLKQMDYPYTFPILGKKASKAGYDLPYAWGASVIYFTQRQEISINQTLVGFNGSDMVDVSNFIKFGPTIANTYAVTVRPDIWVLPFLNVYGIFGGGGTQTEITLIEPVGFQTKQNFNAKSAGFGGTLTGAFGPVWVAWDNNINYANIEVMVEPVPAFNSSLRIGHTIPSLRNPQRNLSVWGGTFYQSIQNDTQGSIPVSQIFPGFGSGNFIGALREWSATLPPGQRLVVNQIINKLEDVSNGIDPDNGTIDYKLDKKVAAPFNLIFGAQYQYSKNWMLRTELGVFGRRSQFLLNLNYRFAGFKKVKNQ</sequence>
<evidence type="ECO:0000313" key="2">
    <source>
        <dbReference type="Proteomes" id="UP000184609"/>
    </source>
</evidence>
<accession>A0A1M7ZHI3</accession>
<gene>
    <name evidence="1" type="ORF">SAMN04488108_3406</name>
</gene>
<reference evidence="2" key="1">
    <citation type="submission" date="2016-12" db="EMBL/GenBank/DDBJ databases">
        <authorList>
            <person name="Varghese N."/>
            <person name="Submissions S."/>
        </authorList>
    </citation>
    <scope>NUCLEOTIDE SEQUENCE [LARGE SCALE GENOMIC DNA]</scope>
    <source>
        <strain evidence="2">DSM 25035</strain>
    </source>
</reference>
<dbReference type="EMBL" id="FRXN01000005">
    <property type="protein sequence ID" value="SHO64370.1"/>
    <property type="molecule type" value="Genomic_DNA"/>
</dbReference>
<proteinExistence type="predicted"/>
<dbReference type="STRING" id="1073327.SAMN04488108_3406"/>
<dbReference type="Proteomes" id="UP000184609">
    <property type="component" value="Unassembled WGS sequence"/>
</dbReference>